<dbReference type="InterPro" id="IPR006728">
    <property type="entry name" value="YezG-like"/>
</dbReference>
<gene>
    <name evidence="2" type="ORF">SAMEA44547418_01722</name>
</gene>
<dbReference type="Gene3D" id="3.30.500.20">
    <property type="entry name" value="BH3703-like domains"/>
    <property type="match status" value="1"/>
</dbReference>
<dbReference type="EMBL" id="LT906470">
    <property type="protein sequence ID" value="SNV74505.1"/>
    <property type="molecule type" value="Genomic_DNA"/>
</dbReference>
<dbReference type="Proteomes" id="UP000214973">
    <property type="component" value="Chromosome 1"/>
</dbReference>
<dbReference type="KEGG" id="vrm:44547418_01722"/>
<evidence type="ECO:0000313" key="3">
    <source>
        <dbReference type="Proteomes" id="UP000214973"/>
    </source>
</evidence>
<feature type="signal peptide" evidence="1">
    <location>
        <begin position="1"/>
        <end position="25"/>
    </location>
</feature>
<dbReference type="Pfam" id="PF04634">
    <property type="entry name" value="YezG-like"/>
    <property type="match status" value="1"/>
</dbReference>
<accession>A0A239ZTV2</accession>
<dbReference type="SUPFAM" id="SSF160424">
    <property type="entry name" value="BH3703-like"/>
    <property type="match status" value="1"/>
</dbReference>
<evidence type="ECO:0000313" key="2">
    <source>
        <dbReference type="EMBL" id="SNV74505.1"/>
    </source>
</evidence>
<dbReference type="InterPro" id="IPR036170">
    <property type="entry name" value="YezG-like_sf"/>
</dbReference>
<proteinExistence type="predicted"/>
<feature type="chain" id="PRO_5012760395" evidence="1">
    <location>
        <begin position="26"/>
        <end position="191"/>
    </location>
</feature>
<name>A0A239ZTV2_9FIRM</name>
<organism evidence="2 3">
    <name type="scientific">Veillonella rodentium</name>
    <dbReference type="NCBI Taxonomy" id="248315"/>
    <lineage>
        <taxon>Bacteria</taxon>
        <taxon>Bacillati</taxon>
        <taxon>Bacillota</taxon>
        <taxon>Negativicutes</taxon>
        <taxon>Veillonellales</taxon>
        <taxon>Veillonellaceae</taxon>
        <taxon>Veillonella</taxon>
    </lineage>
</organism>
<sequence>MKKLVVTSLAVLVVVGTVCVQPADAKKVQQEEPVMATIEVPLNDEIRQNNGASREFNKKTQKLVAKLAESTQLMIKKEWKTIYIKAVLSADKGAVRFYFTDRTGQLYSGQTFKNTGLSKSNYLTGASRQVQDLQNLYAHLKKGGQELPSSIDIIITQSGQRTKTRLNYGEDTANVMLYYQQYESETFPDVK</sequence>
<reference evidence="2 3" key="1">
    <citation type="submission" date="2017-06" db="EMBL/GenBank/DDBJ databases">
        <authorList>
            <consortium name="Pathogen Informatics"/>
        </authorList>
    </citation>
    <scope>NUCLEOTIDE SEQUENCE [LARGE SCALE GENOMIC DNA]</scope>
    <source>
        <strain evidence="2 3">NCTC12018</strain>
    </source>
</reference>
<dbReference type="AlphaFoldDB" id="A0A239ZTV2"/>
<keyword evidence="3" id="KW-1185">Reference proteome</keyword>
<evidence type="ECO:0000256" key="1">
    <source>
        <dbReference type="SAM" id="SignalP"/>
    </source>
</evidence>
<keyword evidence="1" id="KW-0732">Signal</keyword>
<protein>
    <submittedName>
        <fullName evidence="2">Protein of uncharacterized function, DUF600</fullName>
    </submittedName>
</protein>